<dbReference type="SUPFAM" id="SSF55658">
    <property type="entry name" value="L9 N-domain-like"/>
    <property type="match status" value="1"/>
</dbReference>
<feature type="compositionally biased region" description="Polar residues" evidence="1">
    <location>
        <begin position="31"/>
        <end position="42"/>
    </location>
</feature>
<reference evidence="3 4" key="1">
    <citation type="journal article" date="2019" name="Nat. Ecol. Evol.">
        <title>Megaphylogeny resolves global patterns of mushroom evolution.</title>
        <authorList>
            <person name="Varga T."/>
            <person name="Krizsan K."/>
            <person name="Foldi C."/>
            <person name="Dima B."/>
            <person name="Sanchez-Garcia M."/>
            <person name="Sanchez-Ramirez S."/>
            <person name="Szollosi G.J."/>
            <person name="Szarkandi J.G."/>
            <person name="Papp V."/>
            <person name="Albert L."/>
            <person name="Andreopoulos W."/>
            <person name="Angelini C."/>
            <person name="Antonin V."/>
            <person name="Barry K.W."/>
            <person name="Bougher N.L."/>
            <person name="Buchanan P."/>
            <person name="Buyck B."/>
            <person name="Bense V."/>
            <person name="Catcheside P."/>
            <person name="Chovatia M."/>
            <person name="Cooper J."/>
            <person name="Damon W."/>
            <person name="Desjardin D."/>
            <person name="Finy P."/>
            <person name="Geml J."/>
            <person name="Haridas S."/>
            <person name="Hughes K."/>
            <person name="Justo A."/>
            <person name="Karasinski D."/>
            <person name="Kautmanova I."/>
            <person name="Kiss B."/>
            <person name="Kocsube S."/>
            <person name="Kotiranta H."/>
            <person name="LaButti K.M."/>
            <person name="Lechner B.E."/>
            <person name="Liimatainen K."/>
            <person name="Lipzen A."/>
            <person name="Lukacs Z."/>
            <person name="Mihaltcheva S."/>
            <person name="Morgado L.N."/>
            <person name="Niskanen T."/>
            <person name="Noordeloos M.E."/>
            <person name="Ohm R.A."/>
            <person name="Ortiz-Santana B."/>
            <person name="Ovrebo C."/>
            <person name="Racz N."/>
            <person name="Riley R."/>
            <person name="Savchenko A."/>
            <person name="Shiryaev A."/>
            <person name="Soop K."/>
            <person name="Spirin V."/>
            <person name="Szebenyi C."/>
            <person name="Tomsovsky M."/>
            <person name="Tulloss R.E."/>
            <person name="Uehling J."/>
            <person name="Grigoriev I.V."/>
            <person name="Vagvolgyi C."/>
            <person name="Papp T."/>
            <person name="Martin F.M."/>
            <person name="Miettinen O."/>
            <person name="Hibbett D.S."/>
            <person name="Nagy L.G."/>
        </authorList>
    </citation>
    <scope>NUCLEOTIDE SEQUENCE [LARGE SCALE GENOMIC DNA]</scope>
    <source>
        <strain evidence="3 4">FP101781</strain>
    </source>
</reference>
<accession>A0A4Y7SVV2</accession>
<dbReference type="Gene3D" id="3.40.970.10">
    <property type="entry name" value="Ribonuclease H1, N-terminal domain"/>
    <property type="match status" value="1"/>
</dbReference>
<proteinExistence type="predicted"/>
<evidence type="ECO:0000256" key="1">
    <source>
        <dbReference type="SAM" id="MobiDB-lite"/>
    </source>
</evidence>
<dbReference type="Proteomes" id="UP000298030">
    <property type="component" value="Unassembled WGS sequence"/>
</dbReference>
<dbReference type="STRING" id="71717.A0A4Y7SVV2"/>
<gene>
    <name evidence="3" type="ORF">FA13DRAFT_1796156</name>
</gene>
<comment type="caution">
    <text evidence="3">The sequence shown here is derived from an EMBL/GenBank/DDBJ whole genome shotgun (WGS) entry which is preliminary data.</text>
</comment>
<evidence type="ECO:0000313" key="4">
    <source>
        <dbReference type="Proteomes" id="UP000298030"/>
    </source>
</evidence>
<feature type="domain" description="Ribonuclease H1 N-terminal" evidence="2">
    <location>
        <begin position="198"/>
        <end position="229"/>
    </location>
</feature>
<keyword evidence="4" id="KW-1185">Reference proteome</keyword>
<evidence type="ECO:0000259" key="2">
    <source>
        <dbReference type="Pfam" id="PF01693"/>
    </source>
</evidence>
<protein>
    <recommendedName>
        <fullName evidence="2">Ribonuclease H1 N-terminal domain-containing protein</fullName>
    </recommendedName>
</protein>
<dbReference type="AlphaFoldDB" id="A0A4Y7SVV2"/>
<dbReference type="Pfam" id="PF01693">
    <property type="entry name" value="Cauli_VI"/>
    <property type="match status" value="1"/>
</dbReference>
<dbReference type="EMBL" id="QPFP01000053">
    <property type="protein sequence ID" value="TEB25841.1"/>
    <property type="molecule type" value="Genomic_DNA"/>
</dbReference>
<feature type="region of interest" description="Disordered" evidence="1">
    <location>
        <begin position="75"/>
        <end position="96"/>
    </location>
</feature>
<feature type="region of interest" description="Disordered" evidence="1">
    <location>
        <begin position="21"/>
        <end position="42"/>
    </location>
</feature>
<organism evidence="3 4">
    <name type="scientific">Coprinellus micaceus</name>
    <name type="common">Glistening ink-cap mushroom</name>
    <name type="synonym">Coprinus micaceus</name>
    <dbReference type="NCBI Taxonomy" id="71717"/>
    <lineage>
        <taxon>Eukaryota</taxon>
        <taxon>Fungi</taxon>
        <taxon>Dikarya</taxon>
        <taxon>Basidiomycota</taxon>
        <taxon>Agaricomycotina</taxon>
        <taxon>Agaricomycetes</taxon>
        <taxon>Agaricomycetidae</taxon>
        <taxon>Agaricales</taxon>
        <taxon>Agaricineae</taxon>
        <taxon>Psathyrellaceae</taxon>
        <taxon>Coprinellus</taxon>
    </lineage>
</organism>
<dbReference type="InterPro" id="IPR011320">
    <property type="entry name" value="RNase_H1_N"/>
</dbReference>
<dbReference type="InterPro" id="IPR009027">
    <property type="entry name" value="Ribosomal_bL9/RNase_H1_N"/>
</dbReference>
<sequence>MRSMRRHGYTLVPLDEFDHCGSADDEHNVQEPPSSLASTRANSPDLSLEFGAEMASVLGLCRAVADVPSDVTPLDSVAAPVDDDTSSPGPAPTTDPTILVAGSSASVTIGGVVTTPPMTGPPVTAAVSTPSGQAPPPITAAPAGQGLPVITPNVPGGSALAPLPPASTVIAGLNPLGPNHPVPLPVDTIFAKPNQAHYYAVTKGIRVGVFTGWQNTSPYVTGVSGAVYARCANLHIAFAAYSEAFGRGAVRYI</sequence>
<evidence type="ECO:0000313" key="3">
    <source>
        <dbReference type="EMBL" id="TEB25841.1"/>
    </source>
</evidence>
<dbReference type="InterPro" id="IPR037056">
    <property type="entry name" value="RNase_H1_N_sf"/>
</dbReference>
<dbReference type="OrthoDB" id="3270804at2759"/>
<name>A0A4Y7SVV2_COPMI</name>